<evidence type="ECO:0008006" key="5">
    <source>
        <dbReference type="Google" id="ProtNLM"/>
    </source>
</evidence>
<evidence type="ECO:0000259" key="2">
    <source>
        <dbReference type="Pfam" id="PF13478"/>
    </source>
</evidence>
<dbReference type="AlphaFoldDB" id="A0A2G6K905"/>
<dbReference type="Gene3D" id="3.40.50.720">
    <property type="entry name" value="NAD(P)-binding Rossmann-like Domain"/>
    <property type="match status" value="1"/>
</dbReference>
<dbReference type="EMBL" id="PDSK01000117">
    <property type="protein sequence ID" value="PIE32143.1"/>
    <property type="molecule type" value="Genomic_DNA"/>
</dbReference>
<name>A0A2G6K905_9BACT</name>
<feature type="domain" description="XdhC- CoxI" evidence="1">
    <location>
        <begin position="6"/>
        <end position="67"/>
    </location>
</feature>
<gene>
    <name evidence="3" type="ORF">CSA56_16160</name>
</gene>
<evidence type="ECO:0000313" key="3">
    <source>
        <dbReference type="EMBL" id="PIE32143.1"/>
    </source>
</evidence>
<organism evidence="3 4">
    <name type="scientific">candidate division KSB3 bacterium</name>
    <dbReference type="NCBI Taxonomy" id="2044937"/>
    <lineage>
        <taxon>Bacteria</taxon>
        <taxon>candidate division KSB3</taxon>
    </lineage>
</organism>
<sequence>MKREAIRQEQQVVLTTVISRKGSLPMSTRAKMLVFQNGSIQGTLGGGILEADVIQKARQILEHRQPSQVVGFELTSVQIDADGLTCGGTVEILIEPIFSGMDMAVFRKLEQVYLASKRAVIATLLPDEGRSLETGETERYSEKIHKLLLDENGIVTGTFGDDAVDAQIIEMARSRLDRDILETVELDSAGAQASLPTNQRIRVFFDSISPSPTAYIFGGGHVSLALSKILRFIGFEYVVIDDRQEFVTSERFPDAQQRVCQDFDTALGTLDVSVHSAYIIIITRGHQADRIVLEQALRYPVKYIGMIGSRRKVKLLLNDLRQQGFSQECLEQIHAPIGLEIEADTPEEIAISIAAELIKVRRSSV</sequence>
<proteinExistence type="predicted"/>
<dbReference type="PANTHER" id="PTHR30388:SF6">
    <property type="entry name" value="XANTHINE DEHYDROGENASE SUBUNIT A-RELATED"/>
    <property type="match status" value="1"/>
</dbReference>
<dbReference type="Pfam" id="PF13478">
    <property type="entry name" value="XdhC_C"/>
    <property type="match status" value="1"/>
</dbReference>
<comment type="caution">
    <text evidence="3">The sequence shown here is derived from an EMBL/GenBank/DDBJ whole genome shotgun (WGS) entry which is preliminary data.</text>
</comment>
<reference evidence="3 4" key="1">
    <citation type="submission" date="2017-10" db="EMBL/GenBank/DDBJ databases">
        <title>Novel microbial diversity and functional potential in the marine mammal oral microbiome.</title>
        <authorList>
            <person name="Dudek N.K."/>
            <person name="Sun C.L."/>
            <person name="Burstein D."/>
            <person name="Kantor R.S."/>
            <person name="Aliaga Goltsman D.S."/>
            <person name="Bik E.M."/>
            <person name="Thomas B.C."/>
            <person name="Banfield J.F."/>
            <person name="Relman D.A."/>
        </authorList>
    </citation>
    <scope>NUCLEOTIDE SEQUENCE [LARGE SCALE GENOMIC DNA]</scope>
    <source>
        <strain evidence="3">DOLJORAL78_47_16</strain>
    </source>
</reference>
<protein>
    <recommendedName>
        <fullName evidence="5">Dehydrogenase</fullName>
    </recommendedName>
</protein>
<feature type="domain" description="XdhC Rossmann" evidence="2">
    <location>
        <begin position="215"/>
        <end position="357"/>
    </location>
</feature>
<dbReference type="PANTHER" id="PTHR30388">
    <property type="entry name" value="ALDEHYDE OXIDOREDUCTASE MOLYBDENUM COFACTOR ASSEMBLY PROTEIN"/>
    <property type="match status" value="1"/>
</dbReference>
<dbReference type="InterPro" id="IPR003777">
    <property type="entry name" value="XdhC_CoxI"/>
</dbReference>
<evidence type="ECO:0000259" key="1">
    <source>
        <dbReference type="Pfam" id="PF02625"/>
    </source>
</evidence>
<dbReference type="Pfam" id="PF02625">
    <property type="entry name" value="XdhC_CoxI"/>
    <property type="match status" value="1"/>
</dbReference>
<dbReference type="Proteomes" id="UP000230821">
    <property type="component" value="Unassembled WGS sequence"/>
</dbReference>
<dbReference type="InterPro" id="IPR027051">
    <property type="entry name" value="XdhC_Rossmann_dom"/>
</dbReference>
<dbReference type="InterPro" id="IPR052698">
    <property type="entry name" value="MoCofactor_Util/Proc"/>
</dbReference>
<evidence type="ECO:0000313" key="4">
    <source>
        <dbReference type="Proteomes" id="UP000230821"/>
    </source>
</evidence>
<accession>A0A2G6K905</accession>